<dbReference type="OrthoDB" id="1912376at2"/>
<feature type="compositionally biased region" description="Acidic residues" evidence="1">
    <location>
        <begin position="58"/>
        <end position="70"/>
    </location>
</feature>
<name>A0A419T406_9FIRM</name>
<dbReference type="EMBL" id="MCIA01000013">
    <property type="protein sequence ID" value="RKD32143.1"/>
    <property type="molecule type" value="Genomic_DNA"/>
</dbReference>
<sequence>MRKTQGKLVLILCCLLLSGFFSGRAAADETQAVRKFPGIHGSGTTFRGPMEGPGSSDCWDDDEDDDDDDGPNSHSYERGWRYSPAGWWYQYGDGTWPSDGWKYLDGRWYRFDQGGHLLLGWYIDPRGDRYYLNPVDDGTFGSMRIGWQIIDGKAYYFNTMSDGLLGKLLVSVVTPDGYSVGADGVLKQ</sequence>
<dbReference type="SUPFAM" id="SSF69360">
    <property type="entry name" value="Cell wall binding repeat"/>
    <property type="match status" value="1"/>
</dbReference>
<feature type="signal peptide" evidence="2">
    <location>
        <begin position="1"/>
        <end position="27"/>
    </location>
</feature>
<accession>A0A419T406</accession>
<gene>
    <name evidence="3" type="ORF">BET01_17790</name>
</gene>
<dbReference type="Proteomes" id="UP000284277">
    <property type="component" value="Unassembled WGS sequence"/>
</dbReference>
<dbReference type="Gene3D" id="2.10.270.10">
    <property type="entry name" value="Cholin Binding"/>
    <property type="match status" value="1"/>
</dbReference>
<organism evidence="3 4">
    <name type="scientific">Lacrimispora algidixylanolytica</name>
    <dbReference type="NCBI Taxonomy" id="94868"/>
    <lineage>
        <taxon>Bacteria</taxon>
        <taxon>Bacillati</taxon>
        <taxon>Bacillota</taxon>
        <taxon>Clostridia</taxon>
        <taxon>Lachnospirales</taxon>
        <taxon>Lachnospiraceae</taxon>
        <taxon>Lacrimispora</taxon>
    </lineage>
</organism>
<evidence type="ECO:0000313" key="3">
    <source>
        <dbReference type="EMBL" id="RKD32143.1"/>
    </source>
</evidence>
<feature type="region of interest" description="Disordered" evidence="1">
    <location>
        <begin position="43"/>
        <end position="75"/>
    </location>
</feature>
<keyword evidence="4" id="KW-1185">Reference proteome</keyword>
<dbReference type="AlphaFoldDB" id="A0A419T406"/>
<evidence type="ECO:0000256" key="1">
    <source>
        <dbReference type="SAM" id="MobiDB-lite"/>
    </source>
</evidence>
<reference evidence="3 4" key="1">
    <citation type="submission" date="2016-08" db="EMBL/GenBank/DDBJ databases">
        <title>A new outlook on sporulation: Clostridium algidixylanolyticum.</title>
        <authorList>
            <person name="Poppleton D.I."/>
            <person name="Gribaldo S."/>
        </authorList>
    </citation>
    <scope>NUCLEOTIDE SEQUENCE [LARGE SCALE GENOMIC DNA]</scope>
    <source>
        <strain evidence="3 4">SPL73</strain>
    </source>
</reference>
<dbReference type="RefSeq" id="WP_120196532.1">
    <property type="nucleotide sequence ID" value="NZ_MCIA01000013.1"/>
</dbReference>
<proteinExistence type="predicted"/>
<feature type="chain" id="PRO_5019374990" evidence="2">
    <location>
        <begin position="28"/>
        <end position="188"/>
    </location>
</feature>
<comment type="caution">
    <text evidence="3">The sequence shown here is derived from an EMBL/GenBank/DDBJ whole genome shotgun (WGS) entry which is preliminary data.</text>
</comment>
<evidence type="ECO:0000256" key="2">
    <source>
        <dbReference type="SAM" id="SignalP"/>
    </source>
</evidence>
<evidence type="ECO:0000313" key="4">
    <source>
        <dbReference type="Proteomes" id="UP000284277"/>
    </source>
</evidence>
<protein>
    <submittedName>
        <fullName evidence="3">Glucan-binding protein</fullName>
    </submittedName>
</protein>
<keyword evidence="2" id="KW-0732">Signal</keyword>